<dbReference type="EMBL" id="SMCO01000006">
    <property type="protein sequence ID" value="TCV86690.1"/>
    <property type="molecule type" value="Genomic_DNA"/>
</dbReference>
<organism evidence="1 2">
    <name type="scientific">Sulfurirhabdus autotrophica</name>
    <dbReference type="NCBI Taxonomy" id="1706046"/>
    <lineage>
        <taxon>Bacteria</taxon>
        <taxon>Pseudomonadati</taxon>
        <taxon>Pseudomonadota</taxon>
        <taxon>Betaproteobacteria</taxon>
        <taxon>Nitrosomonadales</taxon>
        <taxon>Sulfuricellaceae</taxon>
        <taxon>Sulfurirhabdus</taxon>
    </lineage>
</organism>
<gene>
    <name evidence="1" type="ORF">EDC63_10651</name>
</gene>
<reference evidence="1 2" key="1">
    <citation type="submission" date="2019-03" db="EMBL/GenBank/DDBJ databases">
        <title>Genomic Encyclopedia of Type Strains, Phase IV (KMG-IV): sequencing the most valuable type-strain genomes for metagenomic binning, comparative biology and taxonomic classification.</title>
        <authorList>
            <person name="Goeker M."/>
        </authorList>
    </citation>
    <scope>NUCLEOTIDE SEQUENCE [LARGE SCALE GENOMIC DNA]</scope>
    <source>
        <strain evidence="1 2">DSM 100309</strain>
    </source>
</reference>
<evidence type="ECO:0000313" key="2">
    <source>
        <dbReference type="Proteomes" id="UP000295367"/>
    </source>
</evidence>
<dbReference type="OrthoDB" id="8911478at2"/>
<dbReference type="AlphaFoldDB" id="A0A4R3Y4L2"/>
<dbReference type="RefSeq" id="WP_124948114.1">
    <property type="nucleotide sequence ID" value="NZ_BHVT01000076.1"/>
</dbReference>
<comment type="caution">
    <text evidence="1">The sequence shown here is derived from an EMBL/GenBank/DDBJ whole genome shotgun (WGS) entry which is preliminary data.</text>
</comment>
<dbReference type="InterPro" id="IPR054240">
    <property type="entry name" value="DUF6967"/>
</dbReference>
<protein>
    <submittedName>
        <fullName evidence="1">Uncharacterized protein</fullName>
    </submittedName>
</protein>
<proteinExistence type="predicted"/>
<name>A0A4R3Y4L2_9PROT</name>
<dbReference type="Pfam" id="PF22295">
    <property type="entry name" value="DUF6967"/>
    <property type="match status" value="1"/>
</dbReference>
<accession>A0A4R3Y4L2</accession>
<sequence>MDEITKLDKFVVSPFKQEIELEQVDYEAGFTSLRIKIRERSRFTIFDVDTQTAEYWGNALINWANDQKQKGDSK</sequence>
<keyword evidence="2" id="KW-1185">Reference proteome</keyword>
<evidence type="ECO:0000313" key="1">
    <source>
        <dbReference type="EMBL" id="TCV86690.1"/>
    </source>
</evidence>
<dbReference type="Proteomes" id="UP000295367">
    <property type="component" value="Unassembled WGS sequence"/>
</dbReference>